<reference evidence="1 2" key="1">
    <citation type="submission" date="2018-08" db="EMBL/GenBank/DDBJ databases">
        <title>Recombination of ecologically and evolutionarily significant loci maintains genetic cohesion in the Pseudomonas syringae species complex.</title>
        <authorList>
            <person name="Dillon M."/>
            <person name="Thakur S."/>
            <person name="Almeida R.N.D."/>
            <person name="Weir B.S."/>
            <person name="Guttman D.S."/>
        </authorList>
    </citation>
    <scope>NUCLEOTIDE SEQUENCE [LARGE SCALE GENOMIC DNA]</scope>
    <source>
        <strain evidence="1 2">ICMP 8902</strain>
    </source>
</reference>
<gene>
    <name evidence="1" type="ORF">ALQ33_04712</name>
</gene>
<dbReference type="EMBL" id="RBQB01000091">
    <property type="protein sequence ID" value="RMO93534.1"/>
    <property type="molecule type" value="Genomic_DNA"/>
</dbReference>
<accession>A0A3M3ZI45</accession>
<dbReference type="AlphaFoldDB" id="A0A3M3ZI45"/>
<organism evidence="1 2">
    <name type="scientific">Pseudomonas syringae pv. philadelphi</name>
    <dbReference type="NCBI Taxonomy" id="251706"/>
    <lineage>
        <taxon>Bacteria</taxon>
        <taxon>Pseudomonadati</taxon>
        <taxon>Pseudomonadota</taxon>
        <taxon>Gammaproteobacteria</taxon>
        <taxon>Pseudomonadales</taxon>
        <taxon>Pseudomonadaceae</taxon>
        <taxon>Pseudomonas</taxon>
    </lineage>
</organism>
<sequence>MQSTRSRSESMTCGDACRLRFRDQRSFPMKQKLSAGVVNAGCLLFFAEQGQTASHSDVMDSMLYAQLAALRKHPKFASFDKWSETWLAAAMSFGWILKASEHVSEPLKADATETIWNSVRRAFAVSVPPATLDHAERSLRKACTEPSGSRAIRLLAGQALQHENDQAGRAQTVVAVQTGFVDEQYNLTLVQLHFVTRQPLSDGFLFDVLEHANMVGNISLTFYALHLMDLVYLQSRDKISSALATRRAGLIETLIEVSDV</sequence>
<dbReference type="Proteomes" id="UP000279372">
    <property type="component" value="Unassembled WGS sequence"/>
</dbReference>
<proteinExistence type="predicted"/>
<name>A0A3M3ZI45_9PSED</name>
<evidence type="ECO:0000313" key="2">
    <source>
        <dbReference type="Proteomes" id="UP000279372"/>
    </source>
</evidence>
<protein>
    <submittedName>
        <fullName evidence="1">Uncharacterized protein</fullName>
    </submittedName>
</protein>
<comment type="caution">
    <text evidence="1">The sequence shown here is derived from an EMBL/GenBank/DDBJ whole genome shotgun (WGS) entry which is preliminary data.</text>
</comment>
<evidence type="ECO:0000313" key="1">
    <source>
        <dbReference type="EMBL" id="RMO93534.1"/>
    </source>
</evidence>